<gene>
    <name evidence="5" type="ORF">LQ327_00940</name>
</gene>
<evidence type="ECO:0000256" key="1">
    <source>
        <dbReference type="ARBA" id="ARBA00005820"/>
    </source>
</evidence>
<dbReference type="PRINTS" id="PR00364">
    <property type="entry name" value="DISEASERSIST"/>
</dbReference>
<dbReference type="Pfam" id="PF00486">
    <property type="entry name" value="Trans_reg_C"/>
    <property type="match status" value="1"/>
</dbReference>
<dbReference type="SUPFAM" id="SSF46894">
    <property type="entry name" value="C-terminal effector domain of the bipartite response regulators"/>
    <property type="match status" value="1"/>
</dbReference>
<sequence length="966" mass="103508">MGSADSGSVRFLDLGALMVEVDGHLRTPGGRRPAAALAVLLIHANRPVSVDTLSDAIWDDGRPRAVSTLESHLWRLRQVLEPGREPGEPWSLLVTDPGGYRLSVAVEQVDSSRFAALVEEAGSLLGRGQPDRALQRCESARALWRGRPLAPVADQPWAAPTVARLEELRAQLAERHVDALLDLGDPQRALLELEPALGEHPLREHLWARRMLAAFRAGRVDDALATYHRARSLLVAELGTEPTDELRDLHRRMLADDPSLRSVTAAGPTNRSAPELDLPRWSSRLVGRDRELERLTSLVGRSSLVTVHGPAGVGKTRLAVEAAHRVADAFADGVWFVDLVGARDGDQVLDAITTALSLAAPATGSPSDALHAFLRDRRGLLLLDDCEHVLTAVASLVEPLVRDAPGLGLVVTSRERLDLEDETAMELPPLVVPDEDDAGGSALDLFLDRWEAVTGPTDPDDLDEARRVCRAVEGVPLALELAAARAATFTLAEIAEQTEQDPGTLSALGRHRHGARPGVYAAVERSHRLLDDDARLLHRRLAVLPGPFTVAAAAAAAGIAPVVAADLLADLTHRSMVVARGPAGPGRPSRFSQLTIVRAHAARALDDAGEKAAAQDRRDAWIERLATEGRPRLGTPEELARSRALADDAAALRSALQHTLIEDPSPRGPEIIAGLGALFWFQHDATLEGTRWVEIAHTLCATDPDDVAPVTALRVSIGSATAQAFAGRLDLAAPLCDGALRDVARVRLDPDQELLSGDALVVLSTSLGFAGEPERAAVALGAAADIVRRTSDPTLTLVHRVRTRMAELGRSAPGEVLAALAEVYREASSVDNWFGAWLASAIAHMAALAIEDAHTALQWSDACLAVVDRTGRRQAPLQLELRANTLAQLGRYPEALRVYGAAMAQNDRAGLPWPTAVGTDVLLERTRAAVPSHSAERIGRGVARLTVADFRTPAVADGRWERPEHA</sequence>
<accession>A0ABS8P133</accession>
<dbReference type="PANTHER" id="PTHR47691">
    <property type="entry name" value="REGULATOR-RELATED"/>
    <property type="match status" value="1"/>
</dbReference>
<comment type="caution">
    <text evidence="5">The sequence shown here is derived from an EMBL/GenBank/DDBJ whole genome shotgun (WGS) entry which is preliminary data.</text>
</comment>
<dbReference type="RefSeq" id="WP_230729647.1">
    <property type="nucleotide sequence ID" value="NZ_JAJNDB010000001.1"/>
</dbReference>
<dbReference type="SMART" id="SM01043">
    <property type="entry name" value="BTAD"/>
    <property type="match status" value="1"/>
</dbReference>
<dbReference type="Gene3D" id="1.10.10.10">
    <property type="entry name" value="Winged helix-like DNA-binding domain superfamily/Winged helix DNA-binding domain"/>
    <property type="match status" value="1"/>
</dbReference>
<feature type="DNA-binding region" description="OmpR/PhoB-type" evidence="3">
    <location>
        <begin position="1"/>
        <end position="104"/>
    </location>
</feature>
<evidence type="ECO:0000313" key="5">
    <source>
        <dbReference type="EMBL" id="MCD2191955.1"/>
    </source>
</evidence>
<feature type="domain" description="OmpR/PhoB-type" evidence="4">
    <location>
        <begin position="1"/>
        <end position="104"/>
    </location>
</feature>
<dbReference type="Pfam" id="PF03704">
    <property type="entry name" value="BTAD"/>
    <property type="match status" value="1"/>
</dbReference>
<evidence type="ECO:0000259" key="4">
    <source>
        <dbReference type="PROSITE" id="PS51755"/>
    </source>
</evidence>
<dbReference type="InterPro" id="IPR016032">
    <property type="entry name" value="Sig_transdc_resp-reg_C-effctor"/>
</dbReference>
<dbReference type="SUPFAM" id="SSF48452">
    <property type="entry name" value="TPR-like"/>
    <property type="match status" value="1"/>
</dbReference>
<dbReference type="InterPro" id="IPR011990">
    <property type="entry name" value="TPR-like_helical_dom_sf"/>
</dbReference>
<dbReference type="InterPro" id="IPR036388">
    <property type="entry name" value="WH-like_DNA-bd_sf"/>
</dbReference>
<keyword evidence="6" id="KW-1185">Reference proteome</keyword>
<dbReference type="InterPro" id="IPR005158">
    <property type="entry name" value="BTAD"/>
</dbReference>
<dbReference type="SUPFAM" id="SSF52540">
    <property type="entry name" value="P-loop containing nucleoside triphosphate hydrolases"/>
    <property type="match status" value="1"/>
</dbReference>
<protein>
    <submittedName>
        <fullName evidence="5">AAA family ATPase</fullName>
    </submittedName>
</protein>
<dbReference type="Pfam" id="PF13191">
    <property type="entry name" value="AAA_16"/>
    <property type="match status" value="1"/>
</dbReference>
<dbReference type="PROSITE" id="PS51755">
    <property type="entry name" value="OMPR_PHOB"/>
    <property type="match status" value="1"/>
</dbReference>
<dbReference type="PANTHER" id="PTHR47691:SF3">
    <property type="entry name" value="HTH-TYPE TRANSCRIPTIONAL REGULATOR RV0890C-RELATED"/>
    <property type="match status" value="1"/>
</dbReference>
<dbReference type="SMART" id="SM00862">
    <property type="entry name" value="Trans_reg_C"/>
    <property type="match status" value="1"/>
</dbReference>
<dbReference type="InterPro" id="IPR041664">
    <property type="entry name" value="AAA_16"/>
</dbReference>
<reference evidence="5 6" key="1">
    <citation type="submission" date="2021-11" db="EMBL/GenBank/DDBJ databases">
        <title>Draft genome sequence of Actinomycetospora sp. SF1 isolated from the rhizosphere soil.</title>
        <authorList>
            <person name="Duangmal K."/>
            <person name="Chantavorakit T."/>
        </authorList>
    </citation>
    <scope>NUCLEOTIDE SEQUENCE [LARGE SCALE GENOMIC DNA]</scope>
    <source>
        <strain evidence="5 6">TBRC 5722</strain>
    </source>
</reference>
<dbReference type="Gene3D" id="3.40.50.300">
    <property type="entry name" value="P-loop containing nucleotide triphosphate hydrolases"/>
    <property type="match status" value="1"/>
</dbReference>
<keyword evidence="2 3" id="KW-0238">DNA-binding</keyword>
<dbReference type="InterPro" id="IPR027417">
    <property type="entry name" value="P-loop_NTPase"/>
</dbReference>
<proteinExistence type="inferred from homology"/>
<dbReference type="Gene3D" id="1.25.40.10">
    <property type="entry name" value="Tetratricopeptide repeat domain"/>
    <property type="match status" value="1"/>
</dbReference>
<name>A0ABS8P133_9PSEU</name>
<dbReference type="Proteomes" id="UP001199469">
    <property type="component" value="Unassembled WGS sequence"/>
</dbReference>
<evidence type="ECO:0000313" key="6">
    <source>
        <dbReference type="Proteomes" id="UP001199469"/>
    </source>
</evidence>
<dbReference type="CDD" id="cd15831">
    <property type="entry name" value="BTAD"/>
    <property type="match status" value="1"/>
</dbReference>
<evidence type="ECO:0000256" key="3">
    <source>
        <dbReference type="PROSITE-ProRule" id="PRU01091"/>
    </source>
</evidence>
<evidence type="ECO:0000256" key="2">
    <source>
        <dbReference type="ARBA" id="ARBA00023125"/>
    </source>
</evidence>
<comment type="similarity">
    <text evidence="1">Belongs to the AfsR/DnrI/RedD regulatory family.</text>
</comment>
<organism evidence="5 6">
    <name type="scientific">Actinomycetospora endophytica</name>
    <dbReference type="NCBI Taxonomy" id="2291215"/>
    <lineage>
        <taxon>Bacteria</taxon>
        <taxon>Bacillati</taxon>
        <taxon>Actinomycetota</taxon>
        <taxon>Actinomycetes</taxon>
        <taxon>Pseudonocardiales</taxon>
        <taxon>Pseudonocardiaceae</taxon>
        <taxon>Actinomycetospora</taxon>
    </lineage>
</organism>
<dbReference type="EMBL" id="JAJNDB010000001">
    <property type="protein sequence ID" value="MCD2191955.1"/>
    <property type="molecule type" value="Genomic_DNA"/>
</dbReference>
<dbReference type="InterPro" id="IPR001867">
    <property type="entry name" value="OmpR/PhoB-type_DNA-bd"/>
</dbReference>